<gene>
    <name evidence="1" type="ORF">KIPB_002328</name>
</gene>
<keyword evidence="2" id="KW-1185">Reference proteome</keyword>
<accession>A0A9K3CQ10</accession>
<dbReference type="AlphaFoldDB" id="A0A9K3CQ10"/>
<dbReference type="OrthoDB" id="21075at2759"/>
<comment type="caution">
    <text evidence="1">The sequence shown here is derived from an EMBL/GenBank/DDBJ whole genome shotgun (WGS) entry which is preliminary data.</text>
</comment>
<evidence type="ECO:0000313" key="2">
    <source>
        <dbReference type="Proteomes" id="UP000265618"/>
    </source>
</evidence>
<sequence length="134" mass="15240">MRFTRTLQQTLLRAGIDVILQEKFQNAVIKPQSLSRLILESTAPFLAVVGDRNVRNETVSARLNETLVEITPCQFVTVINARWRDALVEQCGCLSDADLVEMSEMELCRTAQKIHPQGMFYICFQIRPNQTLPS</sequence>
<dbReference type="EMBL" id="BDIP01000376">
    <property type="protein sequence ID" value="GIQ81378.1"/>
    <property type="molecule type" value="Genomic_DNA"/>
</dbReference>
<organism evidence="1 2">
    <name type="scientific">Kipferlia bialata</name>
    <dbReference type="NCBI Taxonomy" id="797122"/>
    <lineage>
        <taxon>Eukaryota</taxon>
        <taxon>Metamonada</taxon>
        <taxon>Carpediemonas-like organisms</taxon>
        <taxon>Kipferlia</taxon>
    </lineage>
</organism>
<name>A0A9K3CQ10_9EUKA</name>
<evidence type="ECO:0000313" key="1">
    <source>
        <dbReference type="EMBL" id="GIQ81378.1"/>
    </source>
</evidence>
<proteinExistence type="predicted"/>
<dbReference type="Proteomes" id="UP000265618">
    <property type="component" value="Unassembled WGS sequence"/>
</dbReference>
<protein>
    <submittedName>
        <fullName evidence="1">Uncharacterized protein</fullName>
    </submittedName>
</protein>
<reference evidence="1 2" key="1">
    <citation type="journal article" date="2018" name="PLoS ONE">
        <title>The draft genome of Kipferlia bialata reveals reductive genome evolution in fornicate parasites.</title>
        <authorList>
            <person name="Tanifuji G."/>
            <person name="Takabayashi S."/>
            <person name="Kume K."/>
            <person name="Takagi M."/>
            <person name="Nakayama T."/>
            <person name="Kamikawa R."/>
            <person name="Inagaki Y."/>
            <person name="Hashimoto T."/>
        </authorList>
    </citation>
    <scope>NUCLEOTIDE SEQUENCE [LARGE SCALE GENOMIC DNA]</scope>
    <source>
        <strain evidence="1">NY0173</strain>
    </source>
</reference>